<evidence type="ECO:0000313" key="4">
    <source>
        <dbReference type="Proteomes" id="UP000251341"/>
    </source>
</evidence>
<sequence>MKRISTLFACLLAFAVVLPAQADGRGHGGGYGGYHGGHGSYGGYGGHYRGSSNYWLAPVLGAALVGSVIYAASSPSYAVPQTVVVQQQYAPPSRVAYFCPTAQQYYPNVPSCQVPWQPVNY</sequence>
<feature type="signal peptide" evidence="2">
    <location>
        <begin position="1"/>
        <end position="22"/>
    </location>
</feature>
<dbReference type="EMBL" id="NESP01000001">
    <property type="protein sequence ID" value="PUE60469.1"/>
    <property type="molecule type" value="Genomic_DNA"/>
</dbReference>
<keyword evidence="1" id="KW-0812">Transmembrane</keyword>
<reference evidence="3 4" key="1">
    <citation type="submission" date="2017-04" db="EMBL/GenBank/DDBJ databases">
        <title>Unexpected and diverse lifestyles within the genus Limnohabitans.</title>
        <authorList>
            <person name="Kasalicky V."/>
            <person name="Mehrshad M."/>
            <person name="Andrei S.-A."/>
            <person name="Salcher M."/>
            <person name="Kratochvilova H."/>
            <person name="Simek K."/>
            <person name="Ghai R."/>
        </authorList>
    </citation>
    <scope>NUCLEOTIDE SEQUENCE [LARGE SCALE GENOMIC DNA]</scope>
    <source>
        <strain evidence="3 4">MWH-C5</strain>
    </source>
</reference>
<keyword evidence="1" id="KW-1133">Transmembrane helix</keyword>
<protein>
    <submittedName>
        <fullName evidence="3">Uncharacterized protein</fullName>
    </submittedName>
</protein>
<gene>
    <name evidence="3" type="ORF">B9Z44_13360</name>
</gene>
<feature type="chain" id="PRO_5016393525" evidence="2">
    <location>
        <begin position="23"/>
        <end position="121"/>
    </location>
</feature>
<feature type="transmembrane region" description="Helical" evidence="1">
    <location>
        <begin position="54"/>
        <end position="72"/>
    </location>
</feature>
<keyword evidence="4" id="KW-1185">Reference proteome</keyword>
<organism evidence="3 4">
    <name type="scientific">Limnohabitans curvus</name>
    <dbReference type="NCBI Taxonomy" id="323423"/>
    <lineage>
        <taxon>Bacteria</taxon>
        <taxon>Pseudomonadati</taxon>
        <taxon>Pseudomonadota</taxon>
        <taxon>Betaproteobacteria</taxon>
        <taxon>Burkholderiales</taxon>
        <taxon>Comamonadaceae</taxon>
        <taxon>Limnohabitans</taxon>
    </lineage>
</organism>
<accession>A0A315ET91</accession>
<evidence type="ECO:0000256" key="1">
    <source>
        <dbReference type="SAM" id="Phobius"/>
    </source>
</evidence>
<dbReference type="Proteomes" id="UP000251341">
    <property type="component" value="Unassembled WGS sequence"/>
</dbReference>
<dbReference type="AlphaFoldDB" id="A0A315ET91"/>
<name>A0A315ET91_9BURK</name>
<keyword evidence="1" id="KW-0472">Membrane</keyword>
<comment type="caution">
    <text evidence="3">The sequence shown here is derived from an EMBL/GenBank/DDBJ whole genome shotgun (WGS) entry which is preliminary data.</text>
</comment>
<dbReference type="RefSeq" id="WP_108360062.1">
    <property type="nucleotide sequence ID" value="NZ_NESP01000001.1"/>
</dbReference>
<proteinExistence type="predicted"/>
<keyword evidence="2" id="KW-0732">Signal</keyword>
<evidence type="ECO:0000313" key="3">
    <source>
        <dbReference type="EMBL" id="PUE60469.1"/>
    </source>
</evidence>
<evidence type="ECO:0000256" key="2">
    <source>
        <dbReference type="SAM" id="SignalP"/>
    </source>
</evidence>